<keyword evidence="12" id="KW-1185">Reference proteome</keyword>
<evidence type="ECO:0000256" key="2">
    <source>
        <dbReference type="ARBA" id="ARBA00001947"/>
    </source>
</evidence>
<dbReference type="GO" id="GO:0046872">
    <property type="term" value="F:metal ion binding"/>
    <property type="evidence" value="ECO:0007669"/>
    <property type="project" value="UniProtKB-KW"/>
</dbReference>
<dbReference type="NCBIfam" id="NF001299">
    <property type="entry name" value="PRK00241.1"/>
    <property type="match status" value="1"/>
</dbReference>
<dbReference type="OrthoDB" id="40462at2157"/>
<dbReference type="InterPro" id="IPR015376">
    <property type="entry name" value="Znr_NADH_PPase"/>
</dbReference>
<gene>
    <name evidence="11" type="ORF">SAMN04488571_107120</name>
</gene>
<reference evidence="11 12" key="1">
    <citation type="submission" date="2016-10" db="EMBL/GenBank/DDBJ databases">
        <authorList>
            <person name="Varghese N."/>
            <person name="Submissions S."/>
        </authorList>
    </citation>
    <scope>NUCLEOTIDE SEQUENCE [LARGE SCALE GENOMIC DNA]</scope>
    <source>
        <strain evidence="11 12">DSM 2373</strain>
    </source>
</reference>
<accession>A0A1G9B098</accession>
<dbReference type="Pfam" id="PF09297">
    <property type="entry name" value="Zn_ribbon_NUD"/>
    <property type="match status" value="1"/>
</dbReference>
<dbReference type="Pfam" id="PF09296">
    <property type="entry name" value="NUDIX-like"/>
    <property type="match status" value="1"/>
</dbReference>
<dbReference type="Gene3D" id="3.90.79.10">
    <property type="entry name" value="Nucleoside Triphosphate Pyrophosphohydrolase"/>
    <property type="match status" value="1"/>
</dbReference>
<evidence type="ECO:0000256" key="1">
    <source>
        <dbReference type="ARBA" id="ARBA00001946"/>
    </source>
</evidence>
<sequence length="284" mass="31406">MDHKARFAARSLHKHYPEPERLPVDASLVFVRGEGVCVRRGSTPTIYNAQPPDLPECLQKSAQYLGHRGSTPCYAVEVPGDQPLPEGLAYFGVRELAALIPDEELAVAGLAVQIIDYDRNTRFCGRCGTPTKPARIERAKVCPSCHRAIYPRLSPAIIVLVRKNDSILMVRGVRAPPGRYSLVAGFVEPGETIEDAVHREVREETGISIKNLRYLASEPWPFPDSLMLAFVADYESGEVTPDGVEIESAAWFDRDHLPDLPPRLSITRALIDDWAGSVSRGQEP</sequence>
<dbReference type="InterPro" id="IPR050241">
    <property type="entry name" value="NAD-cap_RNA_hydrolase_NudC"/>
</dbReference>
<dbReference type="InterPro" id="IPR049734">
    <property type="entry name" value="NudC-like_C"/>
</dbReference>
<evidence type="ECO:0000256" key="3">
    <source>
        <dbReference type="ARBA" id="ARBA00009595"/>
    </source>
</evidence>
<evidence type="ECO:0000313" key="11">
    <source>
        <dbReference type="EMBL" id="SDK32903.1"/>
    </source>
</evidence>
<dbReference type="InterPro" id="IPR020084">
    <property type="entry name" value="NUDIX_hydrolase_CS"/>
</dbReference>
<dbReference type="CDD" id="cd03429">
    <property type="entry name" value="NUDIX_NADH_pyrophosphatase_Nudt13"/>
    <property type="match status" value="1"/>
</dbReference>
<comment type="cofactor">
    <cofactor evidence="1">
        <name>Mg(2+)</name>
        <dbReference type="ChEBI" id="CHEBI:18420"/>
    </cofactor>
</comment>
<dbReference type="PANTHER" id="PTHR42904">
    <property type="entry name" value="NUDIX HYDROLASE, NUDC SUBFAMILY"/>
    <property type="match status" value="1"/>
</dbReference>
<dbReference type="GO" id="GO:0006742">
    <property type="term" value="P:NADP+ catabolic process"/>
    <property type="evidence" value="ECO:0007669"/>
    <property type="project" value="TreeGrafter"/>
</dbReference>
<evidence type="ECO:0000256" key="7">
    <source>
        <dbReference type="ARBA" id="ARBA00022842"/>
    </source>
</evidence>
<comment type="cofactor">
    <cofactor evidence="2">
        <name>Zn(2+)</name>
        <dbReference type="ChEBI" id="CHEBI:29105"/>
    </cofactor>
</comment>
<dbReference type="AlphaFoldDB" id="A0A1G9B098"/>
<dbReference type="InterPro" id="IPR015797">
    <property type="entry name" value="NUDIX_hydrolase-like_dom_sf"/>
</dbReference>
<dbReference type="InterPro" id="IPR000086">
    <property type="entry name" value="NUDIX_hydrolase_dom"/>
</dbReference>
<dbReference type="GO" id="GO:0035529">
    <property type="term" value="F:NADH pyrophosphatase activity"/>
    <property type="evidence" value="ECO:0007669"/>
    <property type="project" value="TreeGrafter"/>
</dbReference>
<feature type="domain" description="Nudix hydrolase" evidence="10">
    <location>
        <begin position="150"/>
        <end position="277"/>
    </location>
</feature>
<evidence type="ECO:0000256" key="5">
    <source>
        <dbReference type="ARBA" id="ARBA00022723"/>
    </source>
</evidence>
<keyword evidence="8" id="KW-0520">NAD</keyword>
<name>A0A1G9B098_9EURY</name>
<evidence type="ECO:0000256" key="9">
    <source>
        <dbReference type="ARBA" id="ARBA00023679"/>
    </source>
</evidence>
<keyword evidence="7" id="KW-0460">Magnesium</keyword>
<evidence type="ECO:0000256" key="4">
    <source>
        <dbReference type="ARBA" id="ARBA00012381"/>
    </source>
</evidence>
<dbReference type="RefSeq" id="WP_066958431.1">
    <property type="nucleotide sequence ID" value="NZ_BCNX01000010.1"/>
</dbReference>
<dbReference type="Gene3D" id="3.90.79.20">
    <property type="match status" value="1"/>
</dbReference>
<evidence type="ECO:0000313" key="12">
    <source>
        <dbReference type="Proteomes" id="UP000326500"/>
    </source>
</evidence>
<dbReference type="InterPro" id="IPR020476">
    <property type="entry name" value="Nudix_hydrolase"/>
</dbReference>
<keyword evidence="5" id="KW-0479">Metal-binding</keyword>
<dbReference type="STRING" id="2200.GCA_001571405_01968"/>
<evidence type="ECO:0000256" key="8">
    <source>
        <dbReference type="ARBA" id="ARBA00023027"/>
    </source>
</evidence>
<protein>
    <recommendedName>
        <fullName evidence="4">NAD(+) diphosphatase</fullName>
        <ecNumber evidence="4">3.6.1.22</ecNumber>
    </recommendedName>
</protein>
<dbReference type="InterPro" id="IPR015375">
    <property type="entry name" value="NADH_PPase-like_N"/>
</dbReference>
<evidence type="ECO:0000256" key="6">
    <source>
        <dbReference type="ARBA" id="ARBA00022801"/>
    </source>
</evidence>
<dbReference type="Pfam" id="PF00293">
    <property type="entry name" value="NUDIX"/>
    <property type="match status" value="1"/>
</dbReference>
<dbReference type="PROSITE" id="PS00893">
    <property type="entry name" value="NUDIX_BOX"/>
    <property type="match status" value="1"/>
</dbReference>
<dbReference type="EMBL" id="FNFT01000007">
    <property type="protein sequence ID" value="SDK32903.1"/>
    <property type="molecule type" value="Genomic_DNA"/>
</dbReference>
<dbReference type="Proteomes" id="UP000326500">
    <property type="component" value="Unassembled WGS sequence"/>
</dbReference>
<dbReference type="GO" id="GO:0019677">
    <property type="term" value="P:NAD+ catabolic process"/>
    <property type="evidence" value="ECO:0007669"/>
    <property type="project" value="TreeGrafter"/>
</dbReference>
<proteinExistence type="inferred from homology"/>
<comment type="catalytic activity">
    <reaction evidence="9">
        <text>a 5'-end NAD(+)-phospho-ribonucleoside in mRNA + H2O = a 5'-end phospho-adenosine-phospho-ribonucleoside in mRNA + beta-nicotinamide D-ribonucleotide + 2 H(+)</text>
        <dbReference type="Rhea" id="RHEA:60876"/>
        <dbReference type="Rhea" id="RHEA-COMP:15698"/>
        <dbReference type="Rhea" id="RHEA-COMP:15719"/>
        <dbReference type="ChEBI" id="CHEBI:14649"/>
        <dbReference type="ChEBI" id="CHEBI:15377"/>
        <dbReference type="ChEBI" id="CHEBI:15378"/>
        <dbReference type="ChEBI" id="CHEBI:144029"/>
        <dbReference type="ChEBI" id="CHEBI:144051"/>
    </reaction>
    <physiologicalReaction direction="left-to-right" evidence="9">
        <dbReference type="Rhea" id="RHEA:60877"/>
    </physiologicalReaction>
</comment>
<comment type="similarity">
    <text evidence="3">Belongs to the Nudix hydrolase family. NudC subfamily.</text>
</comment>
<dbReference type="PRINTS" id="PR00502">
    <property type="entry name" value="NUDIXFAMILY"/>
</dbReference>
<dbReference type="SUPFAM" id="SSF55811">
    <property type="entry name" value="Nudix"/>
    <property type="match status" value="2"/>
</dbReference>
<dbReference type="PROSITE" id="PS51462">
    <property type="entry name" value="NUDIX"/>
    <property type="match status" value="1"/>
</dbReference>
<evidence type="ECO:0000259" key="10">
    <source>
        <dbReference type="PROSITE" id="PS51462"/>
    </source>
</evidence>
<dbReference type="EC" id="3.6.1.22" evidence="4"/>
<keyword evidence="6" id="KW-0378">Hydrolase</keyword>
<dbReference type="GO" id="GO:0005829">
    <property type="term" value="C:cytosol"/>
    <property type="evidence" value="ECO:0007669"/>
    <property type="project" value="TreeGrafter"/>
</dbReference>
<organism evidence="11 12">
    <name type="scientific">Methanoculleus thermophilus</name>
    <dbReference type="NCBI Taxonomy" id="2200"/>
    <lineage>
        <taxon>Archaea</taxon>
        <taxon>Methanobacteriati</taxon>
        <taxon>Methanobacteriota</taxon>
        <taxon>Stenosarchaea group</taxon>
        <taxon>Methanomicrobia</taxon>
        <taxon>Methanomicrobiales</taxon>
        <taxon>Methanomicrobiaceae</taxon>
        <taxon>Methanoculleus</taxon>
    </lineage>
</organism>
<dbReference type="PANTHER" id="PTHR42904:SF6">
    <property type="entry name" value="NAD-CAPPED RNA HYDROLASE NUDT12"/>
    <property type="match status" value="1"/>
</dbReference>